<dbReference type="Pfam" id="PF24092">
    <property type="entry name" value="DUF7373_C"/>
    <property type="match status" value="1"/>
</dbReference>
<dbReference type="InterPro" id="IPR056463">
    <property type="entry name" value="DUF7373_C"/>
</dbReference>
<evidence type="ECO:0000313" key="4">
    <source>
        <dbReference type="EMBL" id="MBP2187352.1"/>
    </source>
</evidence>
<feature type="domain" description="DUF7373" evidence="3">
    <location>
        <begin position="258"/>
        <end position="407"/>
    </location>
</feature>
<evidence type="ECO:0000313" key="5">
    <source>
        <dbReference type="Proteomes" id="UP001519325"/>
    </source>
</evidence>
<dbReference type="PROSITE" id="PS51257">
    <property type="entry name" value="PROKAR_LIPOPROTEIN"/>
    <property type="match status" value="1"/>
</dbReference>
<dbReference type="Proteomes" id="UP001519325">
    <property type="component" value="Unassembled WGS sequence"/>
</dbReference>
<feature type="signal peptide" evidence="1">
    <location>
        <begin position="1"/>
        <end position="33"/>
    </location>
</feature>
<proteinExistence type="predicted"/>
<dbReference type="EMBL" id="JAGGMR010000001">
    <property type="protein sequence ID" value="MBP2187352.1"/>
    <property type="molecule type" value="Genomic_DNA"/>
</dbReference>
<reference evidence="4 5" key="1">
    <citation type="submission" date="2021-03" db="EMBL/GenBank/DDBJ databases">
        <title>Sequencing the genomes of 1000 actinobacteria strains.</title>
        <authorList>
            <person name="Klenk H.-P."/>
        </authorList>
    </citation>
    <scope>NUCLEOTIDE SEQUENCE [LARGE SCALE GENOMIC DNA]</scope>
    <source>
        <strain evidence="4 5">DSM 45516</strain>
    </source>
</reference>
<accession>A0ABS4Q6N8</accession>
<evidence type="ECO:0000259" key="3">
    <source>
        <dbReference type="Pfam" id="PF24092"/>
    </source>
</evidence>
<gene>
    <name evidence="4" type="ORF">BJ987_000253</name>
</gene>
<comment type="caution">
    <text evidence="4">The sequence shown here is derived from an EMBL/GenBank/DDBJ whole genome shotgun (WGS) entry which is preliminary data.</text>
</comment>
<evidence type="ECO:0000259" key="2">
    <source>
        <dbReference type="Pfam" id="PF24088"/>
    </source>
</evidence>
<feature type="domain" description="DUF7373" evidence="2">
    <location>
        <begin position="65"/>
        <end position="251"/>
    </location>
</feature>
<sequence length="408" mass="44104">MKFGGRMRVRRRVLALFAMASVAGVGCSSATIAGNPQPGMTPVDLAVLKTGAYSPEPSAYDADIDSPGDLRSIEARRLLNYVVHSHEIDPEIDELGDVELFYDGESMTTSETFPEKYRPAAVDNKLIAGAYVSRINGNLRSRKKLIVAVLRFPTEAASRKAVIEFDQIANVDPGRHPIPVEGHPEAKSSSADDITTIAFASHGPYVVVVNAGVPQANQSALSSLVARTLTLQTARLDQQKAIPLDDILDLPFDPDSIMRRALPKAPDYRDPFVSDRDFGPYEPAGALHFERNPAEVKKAFDEGGVDLVGRRGGIVYRARDLAGAFRVQTALVKTSREDEEISAPPGLPDARCVKLDATDPVRSFNELCAVVYGRYVAVVISASTMTGLRSPNLSPRAAAQYAILAKSE</sequence>
<dbReference type="Pfam" id="PF24088">
    <property type="entry name" value="DUF7373"/>
    <property type="match status" value="1"/>
</dbReference>
<keyword evidence="5" id="KW-1185">Reference proteome</keyword>
<evidence type="ECO:0000256" key="1">
    <source>
        <dbReference type="SAM" id="SignalP"/>
    </source>
</evidence>
<name>A0ABS4Q6N8_9NOCA</name>
<protein>
    <submittedName>
        <fullName evidence="4">Uncharacterized protein</fullName>
    </submittedName>
</protein>
<organism evidence="4 5">
    <name type="scientific">Nocardia goodfellowii</name>
    <dbReference type="NCBI Taxonomy" id="882446"/>
    <lineage>
        <taxon>Bacteria</taxon>
        <taxon>Bacillati</taxon>
        <taxon>Actinomycetota</taxon>
        <taxon>Actinomycetes</taxon>
        <taxon>Mycobacteriales</taxon>
        <taxon>Nocardiaceae</taxon>
        <taxon>Nocardia</taxon>
    </lineage>
</organism>
<dbReference type="RefSeq" id="WP_209883895.1">
    <property type="nucleotide sequence ID" value="NZ_JAGGMR010000001.1"/>
</dbReference>
<dbReference type="InterPro" id="IPR055797">
    <property type="entry name" value="DUF7373"/>
</dbReference>
<feature type="chain" id="PRO_5046346746" evidence="1">
    <location>
        <begin position="34"/>
        <end position="408"/>
    </location>
</feature>
<keyword evidence="1" id="KW-0732">Signal</keyword>